<keyword evidence="3" id="KW-1185">Reference proteome</keyword>
<feature type="region of interest" description="Disordered" evidence="1">
    <location>
        <begin position="95"/>
        <end position="182"/>
    </location>
</feature>
<protein>
    <submittedName>
        <fullName evidence="2">Uncharacterized protein</fullName>
    </submittedName>
</protein>
<feature type="compositionally biased region" description="Acidic residues" evidence="1">
    <location>
        <begin position="151"/>
        <end position="163"/>
    </location>
</feature>
<feature type="region of interest" description="Disordered" evidence="1">
    <location>
        <begin position="1"/>
        <end position="74"/>
    </location>
</feature>
<feature type="compositionally biased region" description="Basic and acidic residues" evidence="1">
    <location>
        <begin position="95"/>
        <end position="105"/>
    </location>
</feature>
<dbReference type="EMBL" id="CAUIWU010000006">
    <property type="protein sequence ID" value="CAJ1048286.1"/>
    <property type="molecule type" value="Genomic_DNA"/>
</dbReference>
<accession>A0AAV1EI71</accession>
<evidence type="ECO:0000256" key="1">
    <source>
        <dbReference type="SAM" id="MobiDB-lite"/>
    </source>
</evidence>
<dbReference type="Proteomes" id="UP001178508">
    <property type="component" value="Unassembled WGS sequence"/>
</dbReference>
<organism evidence="2 3">
    <name type="scientific">Xyrichtys novacula</name>
    <name type="common">Pearly razorfish</name>
    <name type="synonym">Hemipteronotus novacula</name>
    <dbReference type="NCBI Taxonomy" id="13765"/>
    <lineage>
        <taxon>Eukaryota</taxon>
        <taxon>Metazoa</taxon>
        <taxon>Chordata</taxon>
        <taxon>Craniata</taxon>
        <taxon>Vertebrata</taxon>
        <taxon>Euteleostomi</taxon>
        <taxon>Actinopterygii</taxon>
        <taxon>Neopterygii</taxon>
        <taxon>Teleostei</taxon>
        <taxon>Neoteleostei</taxon>
        <taxon>Acanthomorphata</taxon>
        <taxon>Eupercaria</taxon>
        <taxon>Labriformes</taxon>
        <taxon>Labridae</taxon>
        <taxon>Xyrichtys</taxon>
    </lineage>
</organism>
<gene>
    <name evidence="2" type="ORF">XNOV1_A022210</name>
</gene>
<feature type="compositionally biased region" description="Basic and acidic residues" evidence="1">
    <location>
        <begin position="1"/>
        <end position="16"/>
    </location>
</feature>
<comment type="caution">
    <text evidence="2">The sequence shown here is derived from an EMBL/GenBank/DDBJ whole genome shotgun (WGS) entry which is preliminary data.</text>
</comment>
<reference evidence="2" key="1">
    <citation type="submission" date="2023-08" db="EMBL/GenBank/DDBJ databases">
        <authorList>
            <person name="Alioto T."/>
            <person name="Alioto T."/>
            <person name="Gomez Garrido J."/>
        </authorList>
    </citation>
    <scope>NUCLEOTIDE SEQUENCE</scope>
</reference>
<name>A0AAV1EI71_XYRNO</name>
<proteinExistence type="predicted"/>
<sequence length="182" mass="19719">MCQSEKDRQAAERYENDGNQEQAEQLDDRKIRVVKLSQPDPPKTQQPNTSNHDIPDPDPAFFPQAPVGDGVDNSQIVFQAGQAVEKCLSRENNTRYHDSHLEERPISGVGPQTVNERTDAPANLHSSDVVGEDIGVGGGGFLLPPPLVTGVDDEDAQREEEEGVVGGEDGVQNKAGYALSTF</sequence>
<evidence type="ECO:0000313" key="2">
    <source>
        <dbReference type="EMBL" id="CAJ1048286.1"/>
    </source>
</evidence>
<dbReference type="AlphaFoldDB" id="A0AAV1EI71"/>
<evidence type="ECO:0000313" key="3">
    <source>
        <dbReference type="Proteomes" id="UP001178508"/>
    </source>
</evidence>